<reference evidence="2" key="1">
    <citation type="submission" date="2019-06" db="EMBL/GenBank/DDBJ databases">
        <authorList>
            <consortium name="Wellcome Sanger Institute Data Sharing"/>
        </authorList>
    </citation>
    <scope>NUCLEOTIDE SEQUENCE [LARGE SCALE GENOMIC DNA]</scope>
</reference>
<proteinExistence type="predicted"/>
<evidence type="ECO:0000313" key="2">
    <source>
        <dbReference type="Ensembl" id="ENSSORP00005048253.1"/>
    </source>
</evidence>
<dbReference type="Ensembl" id="ENSSORT00005049443.1">
    <property type="protein sequence ID" value="ENSSORP00005048253.1"/>
    <property type="gene ID" value="ENSSORG00005022027.1"/>
</dbReference>
<keyword evidence="3" id="KW-1185">Reference proteome</keyword>
<dbReference type="InterPro" id="IPR047012">
    <property type="entry name" value="ICAM_VCAM"/>
</dbReference>
<dbReference type="PROSITE" id="PS50835">
    <property type="entry name" value="IG_LIKE"/>
    <property type="match status" value="1"/>
</dbReference>
<dbReference type="PANTHER" id="PTHR13771">
    <property type="entry name" value="INTERCELLULAR ADHESION MOLECULE"/>
    <property type="match status" value="1"/>
</dbReference>
<feature type="domain" description="Ig-like" evidence="1">
    <location>
        <begin position="97"/>
        <end position="215"/>
    </location>
</feature>
<dbReference type="Gene3D" id="2.60.40.10">
    <property type="entry name" value="Immunoglobulins"/>
    <property type="match status" value="1"/>
</dbReference>
<dbReference type="InterPro" id="IPR007110">
    <property type="entry name" value="Ig-like_dom"/>
</dbReference>
<dbReference type="GO" id="GO:0005178">
    <property type="term" value="F:integrin binding"/>
    <property type="evidence" value="ECO:0007669"/>
    <property type="project" value="InterPro"/>
</dbReference>
<dbReference type="InterPro" id="IPR036179">
    <property type="entry name" value="Ig-like_dom_sf"/>
</dbReference>
<dbReference type="Proteomes" id="UP000472271">
    <property type="component" value="Chromosome 8"/>
</dbReference>
<reference evidence="2" key="3">
    <citation type="submission" date="2025-09" db="UniProtKB">
        <authorList>
            <consortium name="Ensembl"/>
        </authorList>
    </citation>
    <scope>IDENTIFICATION</scope>
</reference>
<dbReference type="PANTHER" id="PTHR13771:SF9">
    <property type="entry name" value="INTERCELLULAR ADHESION MOLECULE 5"/>
    <property type="match status" value="1"/>
</dbReference>
<dbReference type="InterPro" id="IPR013783">
    <property type="entry name" value="Ig-like_fold"/>
</dbReference>
<name>A0A673C7S8_9TELE</name>
<reference evidence="2" key="2">
    <citation type="submission" date="2025-08" db="UniProtKB">
        <authorList>
            <consortium name="Ensembl"/>
        </authorList>
    </citation>
    <scope>IDENTIFICATION</scope>
</reference>
<evidence type="ECO:0000313" key="3">
    <source>
        <dbReference type="Proteomes" id="UP000472271"/>
    </source>
</evidence>
<dbReference type="GO" id="GO:0007155">
    <property type="term" value="P:cell adhesion"/>
    <property type="evidence" value="ECO:0007669"/>
    <property type="project" value="InterPro"/>
</dbReference>
<sequence>VSCCLLNSAKIECPLEINPDRMLLQYQGMEKNVTCKTLTSSENVRDQYWQISGISISRKAWTPDTQNDWDPSPACFATFVGREPCNKSLNFTLYKEPDSVSIRVLNNESSPVEGSDCFLRCDVVNFAPAQSLRVQWYQGNKTMEGLTSKESCYTQQTSFCGSANCDINTIKTPVNMSFTTTITLDKKHNGAEFRCKAVMDLELEDPPNMTSSPINVTVHCKITFIFAAKYLQLREQCQINPPLIQQSSQRQSQYSEVILKSLSVKLKGTHLQRSSGSPTQTKYFKCLEVCSLLMKPACTTVMLRMTLTPPPTRLW</sequence>
<dbReference type="InParanoid" id="A0A673C7S8"/>
<accession>A0A673C7S8</accession>
<protein>
    <recommendedName>
        <fullName evidence="1">Ig-like domain-containing protein</fullName>
    </recommendedName>
</protein>
<evidence type="ECO:0000259" key="1">
    <source>
        <dbReference type="PROSITE" id="PS50835"/>
    </source>
</evidence>
<organism evidence="2 3">
    <name type="scientific">Sphaeramia orbicularis</name>
    <name type="common">orbiculate cardinalfish</name>
    <dbReference type="NCBI Taxonomy" id="375764"/>
    <lineage>
        <taxon>Eukaryota</taxon>
        <taxon>Metazoa</taxon>
        <taxon>Chordata</taxon>
        <taxon>Craniata</taxon>
        <taxon>Vertebrata</taxon>
        <taxon>Euteleostomi</taxon>
        <taxon>Actinopterygii</taxon>
        <taxon>Neopterygii</taxon>
        <taxon>Teleostei</taxon>
        <taxon>Neoteleostei</taxon>
        <taxon>Acanthomorphata</taxon>
        <taxon>Gobiaria</taxon>
        <taxon>Kurtiformes</taxon>
        <taxon>Apogonoidei</taxon>
        <taxon>Apogonidae</taxon>
        <taxon>Apogoninae</taxon>
        <taxon>Sphaeramia</taxon>
    </lineage>
</organism>
<dbReference type="SUPFAM" id="SSF48726">
    <property type="entry name" value="Immunoglobulin"/>
    <property type="match status" value="1"/>
</dbReference>
<dbReference type="AlphaFoldDB" id="A0A673C7S8"/>